<organism evidence="8 9">
    <name type="scientific">Protea cynaroides</name>
    <dbReference type="NCBI Taxonomy" id="273540"/>
    <lineage>
        <taxon>Eukaryota</taxon>
        <taxon>Viridiplantae</taxon>
        <taxon>Streptophyta</taxon>
        <taxon>Embryophyta</taxon>
        <taxon>Tracheophyta</taxon>
        <taxon>Spermatophyta</taxon>
        <taxon>Magnoliopsida</taxon>
        <taxon>Proteales</taxon>
        <taxon>Proteaceae</taxon>
        <taxon>Protea</taxon>
    </lineage>
</organism>
<name>A0A9Q0KS03_9MAGN</name>
<comment type="subcellular location">
    <subcellularLocation>
        <location evidence="1">Secreted</location>
    </subcellularLocation>
</comment>
<evidence type="ECO:0000313" key="8">
    <source>
        <dbReference type="EMBL" id="KAJ4975728.1"/>
    </source>
</evidence>
<dbReference type="InterPro" id="IPR002902">
    <property type="entry name" value="GNK2"/>
</dbReference>
<protein>
    <recommendedName>
        <fullName evidence="7">Gnk2-homologous domain-containing protein</fullName>
    </recommendedName>
</protein>
<dbReference type="AlphaFoldDB" id="A0A9Q0KS03"/>
<comment type="caution">
    <text evidence="8">The sequence shown here is derived from an EMBL/GenBank/DDBJ whole genome shotgun (WGS) entry which is preliminary data.</text>
</comment>
<accession>A0A9Q0KS03</accession>
<dbReference type="PANTHER" id="PTHR32411:SF43">
    <property type="entry name" value="CYSTEINE-RICH REPEAT SECRETORY PROTEIN 38"/>
    <property type="match status" value="1"/>
</dbReference>
<dbReference type="EMBL" id="JAMYWD010000003">
    <property type="protein sequence ID" value="KAJ4975728.1"/>
    <property type="molecule type" value="Genomic_DNA"/>
</dbReference>
<evidence type="ECO:0000256" key="2">
    <source>
        <dbReference type="ARBA" id="ARBA00022525"/>
    </source>
</evidence>
<keyword evidence="9" id="KW-1185">Reference proteome</keyword>
<dbReference type="Pfam" id="PF01657">
    <property type="entry name" value="Stress-antifung"/>
    <property type="match status" value="2"/>
</dbReference>
<feature type="domain" description="Gnk2-homologous" evidence="7">
    <location>
        <begin position="134"/>
        <end position="239"/>
    </location>
</feature>
<dbReference type="PROSITE" id="PS51473">
    <property type="entry name" value="GNK2"/>
    <property type="match status" value="2"/>
</dbReference>
<dbReference type="Gene3D" id="3.30.430.20">
    <property type="entry name" value="Gnk2 domain, C-X8-C-X2-C motif"/>
    <property type="match status" value="2"/>
</dbReference>
<dbReference type="OrthoDB" id="696781at2759"/>
<feature type="domain" description="Gnk2-homologous" evidence="7">
    <location>
        <begin position="26"/>
        <end position="128"/>
    </location>
</feature>
<keyword evidence="3 6" id="KW-0732">Signal</keyword>
<proteinExistence type="inferred from homology"/>
<gene>
    <name evidence="8" type="ORF">NE237_000834</name>
</gene>
<dbReference type="PANTHER" id="PTHR32411">
    <property type="entry name" value="CYSTEINE-RICH REPEAT SECRETORY PROTEIN 38-RELATED"/>
    <property type="match status" value="1"/>
</dbReference>
<evidence type="ECO:0000256" key="4">
    <source>
        <dbReference type="ARBA" id="ARBA00022737"/>
    </source>
</evidence>
<dbReference type="InterPro" id="IPR050581">
    <property type="entry name" value="CRR_secretory_protein"/>
</dbReference>
<dbReference type="FunFam" id="3.30.430.20:FF:000003">
    <property type="entry name" value="Cysteine-rich RLK (RECEPTOR-like protein kinase) 10"/>
    <property type="match status" value="1"/>
</dbReference>
<evidence type="ECO:0000256" key="1">
    <source>
        <dbReference type="ARBA" id="ARBA00004613"/>
    </source>
</evidence>
<feature type="signal peptide" evidence="6">
    <location>
        <begin position="1"/>
        <end position="23"/>
    </location>
</feature>
<reference evidence="8" key="1">
    <citation type="journal article" date="2023" name="Plant J.">
        <title>The genome of the king protea, Protea cynaroides.</title>
        <authorList>
            <person name="Chang J."/>
            <person name="Duong T.A."/>
            <person name="Schoeman C."/>
            <person name="Ma X."/>
            <person name="Roodt D."/>
            <person name="Barker N."/>
            <person name="Li Z."/>
            <person name="Van de Peer Y."/>
            <person name="Mizrachi E."/>
        </authorList>
    </citation>
    <scope>NUCLEOTIDE SEQUENCE</scope>
    <source>
        <tissue evidence="8">Young leaves</tissue>
    </source>
</reference>
<dbReference type="InterPro" id="IPR038408">
    <property type="entry name" value="GNK2_sf"/>
</dbReference>
<dbReference type="FunFam" id="3.30.430.20:FF:000002">
    <property type="entry name" value="Cysteine-rich receptor-like protein kinase 10"/>
    <property type="match status" value="1"/>
</dbReference>
<comment type="similarity">
    <text evidence="5">Belongs to the cysteine-rich repeat secretory protein family.</text>
</comment>
<evidence type="ECO:0000313" key="9">
    <source>
        <dbReference type="Proteomes" id="UP001141806"/>
    </source>
</evidence>
<keyword evidence="4" id="KW-0677">Repeat</keyword>
<keyword evidence="2" id="KW-0964">Secreted</keyword>
<dbReference type="CDD" id="cd23509">
    <property type="entry name" value="Gnk2-like"/>
    <property type="match status" value="2"/>
</dbReference>
<feature type="chain" id="PRO_5040407388" description="Gnk2-homologous domain-containing protein" evidence="6">
    <location>
        <begin position="24"/>
        <end position="242"/>
    </location>
</feature>
<evidence type="ECO:0000259" key="7">
    <source>
        <dbReference type="PROSITE" id="PS51473"/>
    </source>
</evidence>
<dbReference type="Proteomes" id="UP001141806">
    <property type="component" value="Unassembled WGS sequence"/>
</dbReference>
<dbReference type="GO" id="GO:0005576">
    <property type="term" value="C:extracellular region"/>
    <property type="evidence" value="ECO:0007669"/>
    <property type="project" value="UniProtKB-SubCell"/>
</dbReference>
<evidence type="ECO:0000256" key="5">
    <source>
        <dbReference type="ARBA" id="ARBA00038515"/>
    </source>
</evidence>
<evidence type="ECO:0000256" key="6">
    <source>
        <dbReference type="SAM" id="SignalP"/>
    </source>
</evidence>
<evidence type="ECO:0000256" key="3">
    <source>
        <dbReference type="ARBA" id="ARBA00022729"/>
    </source>
</evidence>
<sequence>MHFLRLSPLHLLSLALLLQGVLGADPLYHFCSTTSGNYTSNGSYETNLKKLTASLFYKVPSTGFGVDSVGQYPDRVYGLGLCRGDVSRTDCKSCIVNASSEILKRCPNDKEAIIWYDYCELKYSNDDFFGKIDSKYKFYMLNTASVNDSASFNNNTKELLTQIATQAYHSSKLYATGEKVIDDSEKLYGLAQCTRDLSSEYCKECLDDAISDLPSCCDGKRGGRVVGGSCNIRYELYSFVNS</sequence>